<dbReference type="Gene3D" id="3.40.50.300">
    <property type="entry name" value="P-loop containing nucleotide triphosphate hydrolases"/>
    <property type="match status" value="1"/>
</dbReference>
<gene>
    <name evidence="2" type="ORF">GCM10023173_11160</name>
</gene>
<evidence type="ECO:0000313" key="3">
    <source>
        <dbReference type="Proteomes" id="UP001500394"/>
    </source>
</evidence>
<reference evidence="3" key="1">
    <citation type="journal article" date="2019" name="Int. J. Syst. Evol. Microbiol.">
        <title>The Global Catalogue of Microorganisms (GCM) 10K type strain sequencing project: providing services to taxonomists for standard genome sequencing and annotation.</title>
        <authorList>
            <consortium name="The Broad Institute Genomics Platform"/>
            <consortium name="The Broad Institute Genome Sequencing Center for Infectious Disease"/>
            <person name="Wu L."/>
            <person name="Ma J."/>
        </authorList>
    </citation>
    <scope>NUCLEOTIDE SEQUENCE [LARGE SCALE GENOMIC DNA]</scope>
    <source>
        <strain evidence="3">JCM 17858</strain>
    </source>
</reference>
<comment type="caution">
    <text evidence="2">The sequence shown here is derived from an EMBL/GenBank/DDBJ whole genome shotgun (WGS) entry which is preliminary data.</text>
</comment>
<proteinExistence type="predicted"/>
<dbReference type="InterPro" id="IPR027417">
    <property type="entry name" value="P-loop_NTPase"/>
</dbReference>
<evidence type="ECO:0000313" key="2">
    <source>
        <dbReference type="EMBL" id="GAA4514497.1"/>
    </source>
</evidence>
<dbReference type="InterPro" id="IPR052735">
    <property type="entry name" value="NAD_biosynth-regulator"/>
</dbReference>
<organism evidence="2 3">
    <name type="scientific">Sphingobacterium thermophilum</name>
    <dbReference type="NCBI Taxonomy" id="768534"/>
    <lineage>
        <taxon>Bacteria</taxon>
        <taxon>Pseudomonadati</taxon>
        <taxon>Bacteroidota</taxon>
        <taxon>Sphingobacteriia</taxon>
        <taxon>Sphingobacteriales</taxon>
        <taxon>Sphingobacteriaceae</taxon>
        <taxon>Sphingobacterium</taxon>
    </lineage>
</organism>
<keyword evidence="3" id="KW-1185">Reference proteome</keyword>
<dbReference type="Proteomes" id="UP001500394">
    <property type="component" value="Unassembled WGS sequence"/>
</dbReference>
<dbReference type="InterPro" id="IPR038727">
    <property type="entry name" value="NadR/Ttd14_AAA_dom"/>
</dbReference>
<evidence type="ECO:0000259" key="1">
    <source>
        <dbReference type="Pfam" id="PF13521"/>
    </source>
</evidence>
<name>A0ABP8QZY0_9SPHI</name>
<accession>A0ABP8QZY0</accession>
<dbReference type="Pfam" id="PF13521">
    <property type="entry name" value="AAA_28"/>
    <property type="match status" value="1"/>
</dbReference>
<sequence length="185" mass="21584">MKESSQALIKIAVVGPESTGKSTMAKYLAEKLHTLYVPEYARYYCQHLNKNYTLEDEVNMFYGQMALEDTIVQNIKPPVLICDTTILTIKIWCDRLFGFTPDFVREEIKKRKYDLYLLMDIDLPWEDDPLRDFPHEREHFLKVWKQEIHNLNGNYILISGQGEERLKAGLEACKKIIASTSGNIY</sequence>
<feature type="domain" description="NadR/Ttd14 AAA" evidence="1">
    <location>
        <begin position="10"/>
        <end position="165"/>
    </location>
</feature>
<dbReference type="PANTHER" id="PTHR37512:SF1">
    <property type="entry name" value="NADR_TTD14 AAA DOMAIN-CONTAINING PROTEIN"/>
    <property type="match status" value="1"/>
</dbReference>
<dbReference type="SUPFAM" id="SSF52540">
    <property type="entry name" value="P-loop containing nucleoside triphosphate hydrolases"/>
    <property type="match status" value="1"/>
</dbReference>
<dbReference type="RefSeq" id="WP_345065893.1">
    <property type="nucleotide sequence ID" value="NZ_BAABGR010000013.1"/>
</dbReference>
<protein>
    <recommendedName>
        <fullName evidence="1">NadR/Ttd14 AAA domain-containing protein</fullName>
    </recommendedName>
</protein>
<dbReference type="EMBL" id="BAABGR010000013">
    <property type="protein sequence ID" value="GAA4514497.1"/>
    <property type="molecule type" value="Genomic_DNA"/>
</dbReference>
<dbReference type="PANTHER" id="PTHR37512">
    <property type="entry name" value="TRIFUNCTIONAL NAD BIOSYNTHESIS/REGULATOR PROTEIN NADR"/>
    <property type="match status" value="1"/>
</dbReference>